<accession>A0A8J2RC61</accession>
<dbReference type="SMART" id="SM00554">
    <property type="entry name" value="FAS1"/>
    <property type="match status" value="3"/>
</dbReference>
<dbReference type="EMBL" id="CAKKLH010000005">
    <property type="protein sequence ID" value="CAH0098662.1"/>
    <property type="molecule type" value="Genomic_DNA"/>
</dbReference>
<dbReference type="GO" id="GO:0005615">
    <property type="term" value="C:extracellular space"/>
    <property type="evidence" value="ECO:0007669"/>
    <property type="project" value="TreeGrafter"/>
</dbReference>
<dbReference type="InterPro" id="IPR000782">
    <property type="entry name" value="FAS1_domain"/>
</dbReference>
<dbReference type="GO" id="GO:0050839">
    <property type="term" value="F:cell adhesion molecule binding"/>
    <property type="evidence" value="ECO:0007669"/>
    <property type="project" value="TreeGrafter"/>
</dbReference>
<feature type="chain" id="PRO_5035204461" description="FAS1 domain-containing protein" evidence="2">
    <location>
        <begin position="21"/>
        <end position="606"/>
    </location>
</feature>
<name>A0A8J2RC61_9CRUS</name>
<evidence type="ECO:0000256" key="1">
    <source>
        <dbReference type="SAM" id="MobiDB-lite"/>
    </source>
</evidence>
<feature type="signal peptide" evidence="2">
    <location>
        <begin position="1"/>
        <end position="20"/>
    </location>
</feature>
<keyword evidence="5" id="KW-1185">Reference proteome</keyword>
<dbReference type="AlphaFoldDB" id="A0A8J2RC61"/>
<evidence type="ECO:0000313" key="5">
    <source>
        <dbReference type="Proteomes" id="UP000789390"/>
    </source>
</evidence>
<sequence length="606" mass="66981">MRLLWFGCFLFTLLSQPSNGGILRETLKEPEGPPVVGKSDSLGFQKIASEPQPPSTHGLFGPHIKAPAPPPPGEGPHPPAAPDPYLLEIFEKSPDTFPAAYIEWQQQQQGDEDNEREGRANKRRSFTYDQFVTAAVVARLDIQRSVYTMFAPSDAYLKSLNISLSAMALKDPECVGQIVRSHTVVGRVALSDRMEDVAMSLEDSPVFICAKEANGVEVLRANIETDYGIVHIIDGLMDRPRLMDSCPQLRQQLSFAEGQQVENIKSNHSISLRKVSDEDLLASLEYEPSIRTNEIDHNTFVDVVVVPFPEESDPSLEANIPLELLVNIDNFAHAVKLTWQTEDNVIATLQSLGASTFLALLERSNLMMDTLTRQGPWTVFAPDNEAWQALPKEIFDHIVSDPVLLRQILTYHVVQANATRMQLINDEKLPSLYENRPIHINFYTDGWASWYTASGSMITNLDELASNGVVHVVKSVLLPPLGDFYSVVKWTPALQTAFSMLESVSNPVFTNDSVSLTAFLPVDSPLLDALLVGSSPSDVADVLRRHVVRGTWFTSGLIDGDHLFTFDDQVLTVKNDADCVGINGACIAVRDITLTNGVLHVVDNLI</sequence>
<evidence type="ECO:0000259" key="3">
    <source>
        <dbReference type="PROSITE" id="PS50213"/>
    </source>
</evidence>
<proteinExistence type="predicted"/>
<feature type="compositionally biased region" description="Pro residues" evidence="1">
    <location>
        <begin position="67"/>
        <end position="82"/>
    </location>
</feature>
<feature type="domain" description="FAS1" evidence="3">
    <location>
        <begin position="111"/>
        <end position="237"/>
    </location>
</feature>
<protein>
    <recommendedName>
        <fullName evidence="3">FAS1 domain-containing protein</fullName>
    </recommendedName>
</protein>
<dbReference type="SUPFAM" id="SSF82153">
    <property type="entry name" value="FAS1 domain"/>
    <property type="match status" value="3"/>
</dbReference>
<dbReference type="GO" id="GO:0031012">
    <property type="term" value="C:extracellular matrix"/>
    <property type="evidence" value="ECO:0007669"/>
    <property type="project" value="TreeGrafter"/>
</dbReference>
<dbReference type="PANTHER" id="PTHR10900:SF77">
    <property type="entry name" value="FI19380P1"/>
    <property type="match status" value="1"/>
</dbReference>
<feature type="domain" description="FAS1" evidence="3">
    <location>
        <begin position="481"/>
        <end position="606"/>
    </location>
</feature>
<dbReference type="Gene3D" id="2.30.180.10">
    <property type="entry name" value="FAS1 domain"/>
    <property type="match status" value="3"/>
</dbReference>
<dbReference type="InterPro" id="IPR036378">
    <property type="entry name" value="FAS1_dom_sf"/>
</dbReference>
<evidence type="ECO:0000256" key="2">
    <source>
        <dbReference type="SAM" id="SignalP"/>
    </source>
</evidence>
<dbReference type="Proteomes" id="UP000789390">
    <property type="component" value="Unassembled WGS sequence"/>
</dbReference>
<comment type="caution">
    <text evidence="4">The sequence shown here is derived from an EMBL/GenBank/DDBJ whole genome shotgun (WGS) entry which is preliminary data.</text>
</comment>
<dbReference type="FunFam" id="2.30.180.10:FF:000032">
    <property type="entry name" value="Fasciclin domain-containing protein, putative"/>
    <property type="match status" value="1"/>
</dbReference>
<gene>
    <name evidence="4" type="ORF">DGAL_LOCUS748</name>
</gene>
<dbReference type="GO" id="GO:0030198">
    <property type="term" value="P:extracellular matrix organization"/>
    <property type="evidence" value="ECO:0007669"/>
    <property type="project" value="TreeGrafter"/>
</dbReference>
<evidence type="ECO:0000313" key="4">
    <source>
        <dbReference type="EMBL" id="CAH0098662.1"/>
    </source>
</evidence>
<dbReference type="PANTHER" id="PTHR10900">
    <property type="entry name" value="PERIOSTIN-RELATED"/>
    <property type="match status" value="1"/>
</dbReference>
<dbReference type="GO" id="GO:0007155">
    <property type="term" value="P:cell adhesion"/>
    <property type="evidence" value="ECO:0007669"/>
    <property type="project" value="TreeGrafter"/>
</dbReference>
<feature type="region of interest" description="Disordered" evidence="1">
    <location>
        <begin position="50"/>
        <end position="83"/>
    </location>
</feature>
<organism evidence="4 5">
    <name type="scientific">Daphnia galeata</name>
    <dbReference type="NCBI Taxonomy" id="27404"/>
    <lineage>
        <taxon>Eukaryota</taxon>
        <taxon>Metazoa</taxon>
        <taxon>Ecdysozoa</taxon>
        <taxon>Arthropoda</taxon>
        <taxon>Crustacea</taxon>
        <taxon>Branchiopoda</taxon>
        <taxon>Diplostraca</taxon>
        <taxon>Cladocera</taxon>
        <taxon>Anomopoda</taxon>
        <taxon>Daphniidae</taxon>
        <taxon>Daphnia</taxon>
    </lineage>
</organism>
<dbReference type="Pfam" id="PF02469">
    <property type="entry name" value="Fasciclin"/>
    <property type="match status" value="3"/>
</dbReference>
<keyword evidence="2" id="KW-0732">Signal</keyword>
<dbReference type="PROSITE" id="PS50213">
    <property type="entry name" value="FAS1"/>
    <property type="match status" value="3"/>
</dbReference>
<dbReference type="InterPro" id="IPR050904">
    <property type="entry name" value="Adhesion/Biosynth-related"/>
</dbReference>
<feature type="domain" description="FAS1" evidence="3">
    <location>
        <begin position="341"/>
        <end position="477"/>
    </location>
</feature>
<dbReference type="OrthoDB" id="286301at2759"/>
<reference evidence="4" key="1">
    <citation type="submission" date="2021-11" db="EMBL/GenBank/DDBJ databases">
        <authorList>
            <person name="Schell T."/>
        </authorList>
    </citation>
    <scope>NUCLEOTIDE SEQUENCE</scope>
    <source>
        <strain evidence="4">M5</strain>
    </source>
</reference>